<name>A0ABR5AWH9_BACBA</name>
<proteinExistence type="predicted"/>
<dbReference type="Proteomes" id="UP000031982">
    <property type="component" value="Unassembled WGS sequence"/>
</dbReference>
<sequence>MFKKAGCRNSQSFYEFGFLPVFYKENIELPLYFTICGGRTVSSSYLHNFSVIIK</sequence>
<protein>
    <submittedName>
        <fullName evidence="1">Uncharacterized protein</fullName>
    </submittedName>
</protein>
<keyword evidence="2" id="KW-1185">Reference proteome</keyword>
<accession>A0ABR5AWH9</accession>
<reference evidence="1 2" key="1">
    <citation type="submission" date="2015-01" db="EMBL/GenBank/DDBJ databases">
        <title>Genome Assembly of Bacillus badius MTCC 1458.</title>
        <authorList>
            <person name="Verma A."/>
            <person name="Khatri I."/>
            <person name="Mual P."/>
            <person name="Subramanian S."/>
            <person name="Krishnamurthi S."/>
        </authorList>
    </citation>
    <scope>NUCLEOTIDE SEQUENCE [LARGE SCALE GENOMIC DNA]</scope>
    <source>
        <strain evidence="1 2">MTCC 1458</strain>
    </source>
</reference>
<evidence type="ECO:0000313" key="1">
    <source>
        <dbReference type="EMBL" id="KIL78721.1"/>
    </source>
</evidence>
<comment type="caution">
    <text evidence="1">The sequence shown here is derived from an EMBL/GenBank/DDBJ whole genome shotgun (WGS) entry which is preliminary data.</text>
</comment>
<evidence type="ECO:0000313" key="2">
    <source>
        <dbReference type="Proteomes" id="UP000031982"/>
    </source>
</evidence>
<gene>
    <name evidence="1" type="ORF">SD77_4401</name>
</gene>
<organism evidence="1 2">
    <name type="scientific">Bacillus badius</name>
    <dbReference type="NCBI Taxonomy" id="1455"/>
    <lineage>
        <taxon>Bacteria</taxon>
        <taxon>Bacillati</taxon>
        <taxon>Bacillota</taxon>
        <taxon>Bacilli</taxon>
        <taxon>Bacillales</taxon>
        <taxon>Bacillaceae</taxon>
        <taxon>Pseudobacillus</taxon>
    </lineage>
</organism>
<dbReference type="EMBL" id="JXLP01000009">
    <property type="protein sequence ID" value="KIL78721.1"/>
    <property type="molecule type" value="Genomic_DNA"/>
</dbReference>